<proteinExistence type="predicted"/>
<name>A0A3N4K3Y8_9PEZI</name>
<dbReference type="EMBL" id="ML120354">
    <property type="protein sequence ID" value="RPB05290.1"/>
    <property type="molecule type" value="Genomic_DNA"/>
</dbReference>
<accession>A0A3N4K3Y8</accession>
<evidence type="ECO:0000313" key="1">
    <source>
        <dbReference type="EMBL" id="RPB05290.1"/>
    </source>
</evidence>
<reference evidence="1 2" key="1">
    <citation type="journal article" date="2018" name="Nat. Ecol. Evol.">
        <title>Pezizomycetes genomes reveal the molecular basis of ectomycorrhizal truffle lifestyle.</title>
        <authorList>
            <person name="Murat C."/>
            <person name="Payen T."/>
            <person name="Noel B."/>
            <person name="Kuo A."/>
            <person name="Morin E."/>
            <person name="Chen J."/>
            <person name="Kohler A."/>
            <person name="Krizsan K."/>
            <person name="Balestrini R."/>
            <person name="Da Silva C."/>
            <person name="Montanini B."/>
            <person name="Hainaut M."/>
            <person name="Levati E."/>
            <person name="Barry K.W."/>
            <person name="Belfiori B."/>
            <person name="Cichocki N."/>
            <person name="Clum A."/>
            <person name="Dockter R.B."/>
            <person name="Fauchery L."/>
            <person name="Guy J."/>
            <person name="Iotti M."/>
            <person name="Le Tacon F."/>
            <person name="Lindquist E.A."/>
            <person name="Lipzen A."/>
            <person name="Malagnac F."/>
            <person name="Mello A."/>
            <person name="Molinier V."/>
            <person name="Miyauchi S."/>
            <person name="Poulain J."/>
            <person name="Riccioni C."/>
            <person name="Rubini A."/>
            <person name="Sitrit Y."/>
            <person name="Splivallo R."/>
            <person name="Traeger S."/>
            <person name="Wang M."/>
            <person name="Zifcakova L."/>
            <person name="Wipf D."/>
            <person name="Zambonelli A."/>
            <person name="Paolocci F."/>
            <person name="Nowrousian M."/>
            <person name="Ottonello S."/>
            <person name="Baldrian P."/>
            <person name="Spatafora J.W."/>
            <person name="Henrissat B."/>
            <person name="Nagy L.G."/>
            <person name="Aury J.M."/>
            <person name="Wincker P."/>
            <person name="Grigoriev I.V."/>
            <person name="Bonfante P."/>
            <person name="Martin F.M."/>
        </authorList>
    </citation>
    <scope>NUCLEOTIDE SEQUENCE [LARGE SCALE GENOMIC DNA]</scope>
    <source>
        <strain evidence="1 2">120613-1</strain>
    </source>
</reference>
<protein>
    <submittedName>
        <fullName evidence="1">Uncharacterized protein</fullName>
    </submittedName>
</protein>
<sequence>MYQTVANLNVCAVRLGGNRITFIRNLWCIIHHCIYLSAMIAQHFNLNYKCLTCEYVVHRMTHTPSGGAGNMSTSKNITKEPTTQAGTYTQFTYRLHLSTPSAEIPSPTFPTIYCTGTKPGQDPYLNPIPQKASRENRAQDPAYLSILPTYDTYLSITTCITPHSLPFKKNKNKKTIPEKGILRKHPALSCPVYKVISQITPIAPSTLSYQSFLSIISLLEYRIQFTLAFSIPWVGGFLEGVVEGEENCRADLV</sequence>
<dbReference type="AlphaFoldDB" id="A0A3N4K3Y8"/>
<keyword evidence="2" id="KW-1185">Reference proteome</keyword>
<evidence type="ECO:0000313" key="2">
    <source>
        <dbReference type="Proteomes" id="UP000276215"/>
    </source>
</evidence>
<dbReference type="Proteomes" id="UP000276215">
    <property type="component" value="Unassembled WGS sequence"/>
</dbReference>
<gene>
    <name evidence="1" type="ORF">L873DRAFT_962349</name>
</gene>
<organism evidence="1 2">
    <name type="scientific">Choiromyces venosus 120613-1</name>
    <dbReference type="NCBI Taxonomy" id="1336337"/>
    <lineage>
        <taxon>Eukaryota</taxon>
        <taxon>Fungi</taxon>
        <taxon>Dikarya</taxon>
        <taxon>Ascomycota</taxon>
        <taxon>Pezizomycotina</taxon>
        <taxon>Pezizomycetes</taxon>
        <taxon>Pezizales</taxon>
        <taxon>Tuberaceae</taxon>
        <taxon>Choiromyces</taxon>
    </lineage>
</organism>